<evidence type="ECO:0000256" key="4">
    <source>
        <dbReference type="ARBA" id="ARBA00022825"/>
    </source>
</evidence>
<dbReference type="InterPro" id="IPR001314">
    <property type="entry name" value="Peptidase_S1A"/>
</dbReference>
<accession>A0A834XMT2</accession>
<evidence type="ECO:0000256" key="1">
    <source>
        <dbReference type="ARBA" id="ARBA00007664"/>
    </source>
</evidence>
<keyword evidence="9" id="KW-1185">Reference proteome</keyword>
<evidence type="ECO:0000256" key="5">
    <source>
        <dbReference type="ARBA" id="ARBA00023157"/>
    </source>
</evidence>
<evidence type="ECO:0000256" key="2">
    <source>
        <dbReference type="ARBA" id="ARBA00022670"/>
    </source>
</evidence>
<dbReference type="Pfam" id="PF00089">
    <property type="entry name" value="Trypsin"/>
    <property type="match status" value="1"/>
</dbReference>
<comment type="similarity">
    <text evidence="1">Belongs to the peptidase S1 family.</text>
</comment>
<dbReference type="PANTHER" id="PTHR24276:SF91">
    <property type="entry name" value="AT26814P-RELATED"/>
    <property type="match status" value="1"/>
</dbReference>
<proteinExistence type="inferred from homology"/>
<evidence type="ECO:0000313" key="9">
    <source>
        <dbReference type="Proteomes" id="UP000639338"/>
    </source>
</evidence>
<dbReference type="PRINTS" id="PR00722">
    <property type="entry name" value="CHYMOTRYPSIN"/>
</dbReference>
<organism evidence="8 9">
    <name type="scientific">Aphidius gifuensis</name>
    <name type="common">Parasitoid wasp</name>
    <dbReference type="NCBI Taxonomy" id="684658"/>
    <lineage>
        <taxon>Eukaryota</taxon>
        <taxon>Metazoa</taxon>
        <taxon>Ecdysozoa</taxon>
        <taxon>Arthropoda</taxon>
        <taxon>Hexapoda</taxon>
        <taxon>Insecta</taxon>
        <taxon>Pterygota</taxon>
        <taxon>Neoptera</taxon>
        <taxon>Endopterygota</taxon>
        <taxon>Hymenoptera</taxon>
        <taxon>Apocrita</taxon>
        <taxon>Ichneumonoidea</taxon>
        <taxon>Braconidae</taxon>
        <taxon>Aphidiinae</taxon>
        <taxon>Aphidius</taxon>
    </lineage>
</organism>
<dbReference type="Gene3D" id="2.40.10.10">
    <property type="entry name" value="Trypsin-like serine proteases"/>
    <property type="match status" value="1"/>
</dbReference>
<gene>
    <name evidence="8" type="ORF">HCN44_008295</name>
</gene>
<keyword evidence="4" id="KW-0720">Serine protease</keyword>
<comment type="caution">
    <text evidence="8">The sequence shown here is derived from an EMBL/GenBank/DDBJ whole genome shotgun (WGS) entry which is preliminary data.</text>
</comment>
<dbReference type="SUPFAM" id="SSF50494">
    <property type="entry name" value="Trypsin-like serine proteases"/>
    <property type="match status" value="1"/>
</dbReference>
<feature type="signal peptide" evidence="6">
    <location>
        <begin position="1"/>
        <end position="22"/>
    </location>
</feature>
<dbReference type="InterPro" id="IPR043504">
    <property type="entry name" value="Peptidase_S1_PA_chymotrypsin"/>
</dbReference>
<dbReference type="PANTHER" id="PTHR24276">
    <property type="entry name" value="POLYSERASE-RELATED"/>
    <property type="match status" value="1"/>
</dbReference>
<dbReference type="OrthoDB" id="6620407at2759"/>
<feature type="domain" description="Peptidase S1" evidence="7">
    <location>
        <begin position="28"/>
        <end position="258"/>
    </location>
</feature>
<keyword evidence="6" id="KW-0732">Signal</keyword>
<evidence type="ECO:0000256" key="6">
    <source>
        <dbReference type="SAM" id="SignalP"/>
    </source>
</evidence>
<dbReference type="CDD" id="cd00190">
    <property type="entry name" value="Tryp_SPc"/>
    <property type="match status" value="1"/>
</dbReference>
<keyword evidence="2" id="KW-0645">Protease</keyword>
<dbReference type="GO" id="GO:0006508">
    <property type="term" value="P:proteolysis"/>
    <property type="evidence" value="ECO:0007669"/>
    <property type="project" value="UniProtKB-KW"/>
</dbReference>
<keyword evidence="3" id="KW-0378">Hydrolase</keyword>
<evidence type="ECO:0000259" key="7">
    <source>
        <dbReference type="PROSITE" id="PS50240"/>
    </source>
</evidence>
<dbReference type="InterPro" id="IPR009003">
    <property type="entry name" value="Peptidase_S1_PA"/>
</dbReference>
<dbReference type="AlphaFoldDB" id="A0A834XMT2"/>
<dbReference type="FunFam" id="2.40.10.10:FF:000068">
    <property type="entry name" value="transmembrane protease serine 2"/>
    <property type="match status" value="1"/>
</dbReference>
<dbReference type="PROSITE" id="PS50240">
    <property type="entry name" value="TRYPSIN_DOM"/>
    <property type="match status" value="1"/>
</dbReference>
<dbReference type="Proteomes" id="UP000639338">
    <property type="component" value="Unassembled WGS sequence"/>
</dbReference>
<feature type="chain" id="PRO_5032494212" description="Peptidase S1 domain-containing protein" evidence="6">
    <location>
        <begin position="23"/>
        <end position="259"/>
    </location>
</feature>
<dbReference type="SMART" id="SM00020">
    <property type="entry name" value="Tryp_SPc"/>
    <property type="match status" value="1"/>
</dbReference>
<sequence length="259" mass="29167">MRVLIIFNLSILLTVLITVVNGNSPNKIFGGNFVDINQYAFQVSVQIRNYHICGGAIISIYHIMTAASCALHSKNVFYGNIKIISGTTDLEALTSYSKIHQVAYIIFHSQYDPRNNWVNDIAIFKVDKPMDFHYLCRPIAVSTEPPKDNKFTAIGWGIDPVTSIMSRLLQSLKVRSLHRPSCRQIYTHPAYHFLQSSQHCLLPLLPTSRLTMGNSGSPVVVAKRIVGIISSLQVTAELQPAIYTRVHLYSRWIEDTVHL</sequence>
<reference evidence="8 9" key="1">
    <citation type="submission" date="2020-08" db="EMBL/GenBank/DDBJ databases">
        <title>Aphidius gifuensis genome sequencing and assembly.</title>
        <authorList>
            <person name="Du Z."/>
        </authorList>
    </citation>
    <scope>NUCLEOTIDE SEQUENCE [LARGE SCALE GENOMIC DNA]</scope>
    <source>
        <strain evidence="8">YNYX2018</strain>
        <tissue evidence="8">Adults</tissue>
    </source>
</reference>
<dbReference type="GO" id="GO:0004252">
    <property type="term" value="F:serine-type endopeptidase activity"/>
    <property type="evidence" value="ECO:0007669"/>
    <property type="project" value="InterPro"/>
</dbReference>
<dbReference type="InterPro" id="IPR001254">
    <property type="entry name" value="Trypsin_dom"/>
</dbReference>
<protein>
    <recommendedName>
        <fullName evidence="7">Peptidase S1 domain-containing protein</fullName>
    </recommendedName>
</protein>
<evidence type="ECO:0000313" key="8">
    <source>
        <dbReference type="EMBL" id="KAF7989621.1"/>
    </source>
</evidence>
<evidence type="ECO:0000256" key="3">
    <source>
        <dbReference type="ARBA" id="ARBA00022801"/>
    </source>
</evidence>
<dbReference type="InterPro" id="IPR050430">
    <property type="entry name" value="Peptidase_S1"/>
</dbReference>
<dbReference type="EMBL" id="JACMRX010000005">
    <property type="protein sequence ID" value="KAF7989621.1"/>
    <property type="molecule type" value="Genomic_DNA"/>
</dbReference>
<name>A0A834XMT2_APHGI</name>
<keyword evidence="5" id="KW-1015">Disulfide bond</keyword>